<sequence length="48" mass="5413">MHQKWWGVPLHIEDMQPAVKPAVLMLVEPGAEVSKAHADYQWVLPAAH</sequence>
<evidence type="ECO:0000313" key="1">
    <source>
        <dbReference type="EMBL" id="VDZ59799.1"/>
    </source>
</evidence>
<organism evidence="1 2">
    <name type="scientific">Serratia odorifera</name>
    <dbReference type="NCBI Taxonomy" id="618"/>
    <lineage>
        <taxon>Bacteria</taxon>
        <taxon>Pseudomonadati</taxon>
        <taxon>Pseudomonadota</taxon>
        <taxon>Gammaproteobacteria</taxon>
        <taxon>Enterobacterales</taxon>
        <taxon>Yersiniaceae</taxon>
        <taxon>Serratia</taxon>
    </lineage>
</organism>
<protein>
    <submittedName>
        <fullName evidence="1">Uncharacterized protein</fullName>
    </submittedName>
</protein>
<dbReference type="KEGG" id="sof:NCTC11214_03196"/>
<evidence type="ECO:0000313" key="2">
    <source>
        <dbReference type="Proteomes" id="UP000281391"/>
    </source>
</evidence>
<accession>A0A447KTZ4</accession>
<gene>
    <name evidence="1" type="ORF">NCTC11214_03196</name>
</gene>
<name>A0A447KTZ4_SEROD</name>
<dbReference type="EMBL" id="LR134117">
    <property type="protein sequence ID" value="VDZ59799.1"/>
    <property type="molecule type" value="Genomic_DNA"/>
</dbReference>
<dbReference type="Gene3D" id="3.40.50.11550">
    <property type="match status" value="1"/>
</dbReference>
<dbReference type="SUPFAM" id="SSF159501">
    <property type="entry name" value="EreA/ChaN-like"/>
    <property type="match status" value="1"/>
</dbReference>
<reference evidence="1 2" key="1">
    <citation type="submission" date="2018-12" db="EMBL/GenBank/DDBJ databases">
        <authorList>
            <consortium name="Pathogen Informatics"/>
        </authorList>
    </citation>
    <scope>NUCLEOTIDE SEQUENCE [LARGE SCALE GENOMIC DNA]</scope>
    <source>
        <strain evidence="1 2">NCTC11214</strain>
    </source>
</reference>
<dbReference type="Proteomes" id="UP000281391">
    <property type="component" value="Chromosome"/>
</dbReference>
<proteinExistence type="predicted"/>
<dbReference type="AlphaFoldDB" id="A0A447KTZ4"/>